<dbReference type="GO" id="GO:0000976">
    <property type="term" value="F:transcription cis-regulatory region binding"/>
    <property type="evidence" value="ECO:0007669"/>
    <property type="project" value="TreeGrafter"/>
</dbReference>
<sequence>MEMNLSSQELPVDSSVLVSLIKHILDNAAMFQTSRSALLLASGLDEELLIDPNACIPLYYLERMVNYCYQLNHDPLISIKLLQQLDPTAYGVLGHLVPLSGTLGDAIEMMQRYQQLIGRIGRISLKRKSNLVYWGWDCNSQDPIFVRCATEYNLGYWSMLVRLIRDNGYPNLLAVHFHHEMTDKNDIALLSIYEQTFQCPVYFGMPESALILSDKALNLPLKTMNAALYDSVEQLARKLLEQMAIKTTLIEQVKARIRLMLHQGKSSRKMIAIQLGMNERTLSRNLQQEGKTYSQLLNEVRLELAENYLQDKKNTVESITRSLGFNTSHSFISWFRTLTTYTPGQYQKNLLMYKKK</sequence>
<dbReference type="EMBL" id="CP085083">
    <property type="protein sequence ID" value="WDZ50073.1"/>
    <property type="molecule type" value="Genomic_DNA"/>
</dbReference>
<feature type="domain" description="HTH araC/xylS-type" evidence="4">
    <location>
        <begin position="251"/>
        <end position="349"/>
    </location>
</feature>
<organism evidence="5 6">
    <name type="scientific">Acinetobacter vivianii</name>
    <dbReference type="NCBI Taxonomy" id="1776742"/>
    <lineage>
        <taxon>Bacteria</taxon>
        <taxon>Pseudomonadati</taxon>
        <taxon>Pseudomonadota</taxon>
        <taxon>Gammaproteobacteria</taxon>
        <taxon>Moraxellales</taxon>
        <taxon>Moraxellaceae</taxon>
        <taxon>Acinetobacter</taxon>
    </lineage>
</organism>
<dbReference type="Proteomes" id="UP001199528">
    <property type="component" value="Chromosome"/>
</dbReference>
<dbReference type="PROSITE" id="PS01124">
    <property type="entry name" value="HTH_ARAC_FAMILY_2"/>
    <property type="match status" value="1"/>
</dbReference>
<dbReference type="KEGG" id="aviv:LF296_12140"/>
<gene>
    <name evidence="5" type="ORF">LF296_12140</name>
</gene>
<proteinExistence type="predicted"/>
<keyword evidence="1" id="KW-0805">Transcription regulation</keyword>
<dbReference type="GO" id="GO:0005829">
    <property type="term" value="C:cytosol"/>
    <property type="evidence" value="ECO:0007669"/>
    <property type="project" value="TreeGrafter"/>
</dbReference>
<dbReference type="PANTHER" id="PTHR47894:SF1">
    <property type="entry name" value="HTH-TYPE TRANSCRIPTIONAL REGULATOR VQSM"/>
    <property type="match status" value="1"/>
</dbReference>
<dbReference type="InterPro" id="IPR009057">
    <property type="entry name" value="Homeodomain-like_sf"/>
</dbReference>
<name>A0AAJ6NGT8_9GAMM</name>
<evidence type="ECO:0000256" key="3">
    <source>
        <dbReference type="ARBA" id="ARBA00023163"/>
    </source>
</evidence>
<evidence type="ECO:0000313" key="5">
    <source>
        <dbReference type="EMBL" id="WDZ50073.1"/>
    </source>
</evidence>
<reference evidence="5" key="1">
    <citation type="journal article" date="2022" name="Front Environ Sci">
        <title>Complete genome sequence analysis of a novel alkane-degrading bacterial strain, Acinetobacter vivianii KJ-1, and its diesel degradation ability.</title>
        <authorList>
            <person name="Zhang Y."/>
            <person name="Song F."/>
            <person name="Wang J."/>
            <person name="Zhao Q."/>
            <person name="Zheng L."/>
            <person name="Wang Z."/>
            <person name="Zhang X."/>
            <person name="Gao Y."/>
            <person name="Chen G."/>
            <person name="Huang Y."/>
        </authorList>
    </citation>
    <scope>NUCLEOTIDE SEQUENCE</scope>
    <source>
        <strain evidence="5">KJ-1</strain>
    </source>
</reference>
<dbReference type="RefSeq" id="WP_123774687.1">
    <property type="nucleotide sequence ID" value="NZ_CP085083.1"/>
</dbReference>
<accession>A0AAJ6NGT8</accession>
<protein>
    <submittedName>
        <fullName evidence="5">AraC family transcriptional regulator</fullName>
    </submittedName>
</protein>
<evidence type="ECO:0000256" key="1">
    <source>
        <dbReference type="ARBA" id="ARBA00023015"/>
    </source>
</evidence>
<evidence type="ECO:0000313" key="6">
    <source>
        <dbReference type="Proteomes" id="UP001199528"/>
    </source>
</evidence>
<dbReference type="Gene3D" id="1.10.10.60">
    <property type="entry name" value="Homeodomain-like"/>
    <property type="match status" value="1"/>
</dbReference>
<keyword evidence="2" id="KW-0238">DNA-binding</keyword>
<reference evidence="5" key="2">
    <citation type="submission" date="2023-02" db="EMBL/GenBank/DDBJ databases">
        <authorList>
            <person name="Huang Y."/>
            <person name="Zhang Y."/>
            <person name="Zhang T."/>
            <person name="Wang J."/>
        </authorList>
    </citation>
    <scope>NUCLEOTIDE SEQUENCE</scope>
    <source>
        <strain evidence="5">KJ-1</strain>
    </source>
</reference>
<dbReference type="SMART" id="SM00342">
    <property type="entry name" value="HTH_ARAC"/>
    <property type="match status" value="1"/>
</dbReference>
<dbReference type="SUPFAM" id="SSF46689">
    <property type="entry name" value="Homeodomain-like"/>
    <property type="match status" value="1"/>
</dbReference>
<dbReference type="Pfam" id="PF12625">
    <property type="entry name" value="Arabinose_bd"/>
    <property type="match status" value="1"/>
</dbReference>
<dbReference type="GO" id="GO:0003700">
    <property type="term" value="F:DNA-binding transcription factor activity"/>
    <property type="evidence" value="ECO:0007669"/>
    <property type="project" value="InterPro"/>
</dbReference>
<dbReference type="InterPro" id="IPR032687">
    <property type="entry name" value="AraC-type_N"/>
</dbReference>
<evidence type="ECO:0000256" key="2">
    <source>
        <dbReference type="ARBA" id="ARBA00023125"/>
    </source>
</evidence>
<evidence type="ECO:0000259" key="4">
    <source>
        <dbReference type="PROSITE" id="PS01124"/>
    </source>
</evidence>
<dbReference type="PANTHER" id="PTHR47894">
    <property type="entry name" value="HTH-TYPE TRANSCRIPTIONAL REGULATOR GADX"/>
    <property type="match status" value="1"/>
</dbReference>
<dbReference type="InterPro" id="IPR018060">
    <property type="entry name" value="HTH_AraC"/>
</dbReference>
<keyword evidence="3" id="KW-0804">Transcription</keyword>
<dbReference type="AlphaFoldDB" id="A0AAJ6NGT8"/>
<dbReference type="Pfam" id="PF12833">
    <property type="entry name" value="HTH_18"/>
    <property type="match status" value="1"/>
</dbReference>